<dbReference type="SUPFAM" id="SSF81593">
    <property type="entry name" value="Nucleotidyltransferase substrate binding subunit/domain"/>
    <property type="match status" value="1"/>
</dbReference>
<proteinExistence type="predicted"/>
<protein>
    <submittedName>
        <fullName evidence="1">Nucleotidyltransferase substrate binding protein</fullName>
    </submittedName>
</protein>
<dbReference type="Proteomes" id="UP000664265">
    <property type="component" value="Unassembled WGS sequence"/>
</dbReference>
<accession>A0ABS3M2A2</accession>
<evidence type="ECO:0000313" key="2">
    <source>
        <dbReference type="Proteomes" id="UP000664265"/>
    </source>
</evidence>
<sequence>MEEKTERWRQRLTMFGKALSRMDEVISLRRSRKLSNLECDGMIQRFEYTQELAWKLLKNYIEYQGEAQLGGSRDTIRQAFRLGLIENVEPWFDMLESRNLTSHVYDEDTELTVIERIVDTYFPILNSLYAKMLKIAN</sequence>
<organism evidence="1 2">
    <name type="scientific">Prevotella illustrans</name>
    <dbReference type="NCBI Taxonomy" id="2800387"/>
    <lineage>
        <taxon>Bacteria</taxon>
        <taxon>Pseudomonadati</taxon>
        <taxon>Bacteroidota</taxon>
        <taxon>Bacteroidia</taxon>
        <taxon>Bacteroidales</taxon>
        <taxon>Prevotellaceae</taxon>
        <taxon>Prevotella</taxon>
    </lineage>
</organism>
<name>A0ABS3M2A2_9BACT</name>
<dbReference type="NCBIfam" id="TIGR01987">
    <property type="entry name" value="HI0074"/>
    <property type="match status" value="1"/>
</dbReference>
<comment type="caution">
    <text evidence="1">The sequence shown here is derived from an EMBL/GenBank/DDBJ whole genome shotgun (WGS) entry which is preliminary data.</text>
</comment>
<dbReference type="RefSeq" id="WP_107581581.1">
    <property type="nucleotide sequence ID" value="NZ_JAERMS010000001.1"/>
</dbReference>
<dbReference type="InterPro" id="IPR010235">
    <property type="entry name" value="HepT"/>
</dbReference>
<evidence type="ECO:0000313" key="1">
    <source>
        <dbReference type="EMBL" id="MBO1362221.1"/>
    </source>
</evidence>
<dbReference type="Pfam" id="PF08780">
    <property type="entry name" value="NTase_sub_bind"/>
    <property type="match status" value="1"/>
</dbReference>
<keyword evidence="2" id="KW-1185">Reference proteome</keyword>
<dbReference type="EMBL" id="JAERMS010000001">
    <property type="protein sequence ID" value="MBO1362221.1"/>
    <property type="molecule type" value="Genomic_DNA"/>
</dbReference>
<reference evidence="1 2" key="1">
    <citation type="submission" date="2021-01" db="EMBL/GenBank/DDBJ databases">
        <title>Prevotella A2931 sp. nov.</title>
        <authorList>
            <person name="Buhl M."/>
            <person name="Oberhettinger P."/>
        </authorList>
    </citation>
    <scope>NUCLEOTIDE SEQUENCE [LARGE SCALE GENOMIC DNA]</scope>
    <source>
        <strain evidence="1 2">A2931</strain>
    </source>
</reference>
<gene>
    <name evidence="1" type="ORF">JHU38_00230</name>
</gene>
<dbReference type="Gene3D" id="1.20.120.330">
    <property type="entry name" value="Nucleotidyltransferases domain 2"/>
    <property type="match status" value="1"/>
</dbReference>